<feature type="transmembrane region" description="Helical" evidence="19">
    <location>
        <begin position="12"/>
        <end position="36"/>
    </location>
</feature>
<evidence type="ECO:0000256" key="11">
    <source>
        <dbReference type="ARBA" id="ARBA00022692"/>
    </source>
</evidence>
<evidence type="ECO:0000256" key="6">
    <source>
        <dbReference type="ARBA" id="ARBA00012487"/>
    </source>
</evidence>
<evidence type="ECO:0000256" key="5">
    <source>
        <dbReference type="ARBA" id="ARBA00010185"/>
    </source>
</evidence>
<dbReference type="InterPro" id="IPR000374">
    <property type="entry name" value="PC_trans"/>
</dbReference>
<evidence type="ECO:0000256" key="4">
    <source>
        <dbReference type="ARBA" id="ARBA00005189"/>
    </source>
</evidence>
<evidence type="ECO:0000256" key="12">
    <source>
        <dbReference type="ARBA" id="ARBA00022695"/>
    </source>
</evidence>
<evidence type="ECO:0000256" key="14">
    <source>
        <dbReference type="ARBA" id="ARBA00023098"/>
    </source>
</evidence>
<comment type="similarity">
    <text evidence="5 18">Belongs to the CDS family.</text>
</comment>
<protein>
    <recommendedName>
        <fullName evidence="7 18">Phosphatidate cytidylyltransferase</fullName>
        <ecNumber evidence="6 18">2.7.7.41</ecNumber>
    </recommendedName>
</protein>
<evidence type="ECO:0000256" key="8">
    <source>
        <dbReference type="ARBA" id="ARBA00022475"/>
    </source>
</evidence>
<comment type="subcellular location">
    <subcellularLocation>
        <location evidence="2">Cell membrane</location>
        <topology evidence="2">Multi-pass membrane protein</topology>
    </subcellularLocation>
</comment>
<evidence type="ECO:0000256" key="9">
    <source>
        <dbReference type="ARBA" id="ARBA00022516"/>
    </source>
</evidence>
<dbReference type="GO" id="GO:0005886">
    <property type="term" value="C:plasma membrane"/>
    <property type="evidence" value="ECO:0007669"/>
    <property type="project" value="UniProtKB-SubCell"/>
</dbReference>
<keyword evidence="15 19" id="KW-0472">Membrane</keyword>
<reference evidence="20" key="1">
    <citation type="journal article" date="2013" name="Extremophiles">
        <title>Proteinivorax tanatarense gen. nov., sp. nov., an anaerobic, haloalkaliphilic, proteolytic bacterium isolated from a decaying algal bloom, and proposal of Proteinivoraceae fam. nov.</title>
        <authorList>
            <person name="Kevbrin V."/>
            <person name="Boltyanskaya Y."/>
            <person name="Zhilina T."/>
            <person name="Kolganova T."/>
            <person name="Lavrentjeva E."/>
            <person name="Kuznetsov B."/>
        </authorList>
    </citation>
    <scope>NUCLEOTIDE SEQUENCE</scope>
    <source>
        <strain evidence="20">Z-910T</strain>
    </source>
</reference>
<evidence type="ECO:0000256" key="7">
    <source>
        <dbReference type="ARBA" id="ARBA00019373"/>
    </source>
</evidence>
<evidence type="ECO:0000256" key="13">
    <source>
        <dbReference type="ARBA" id="ARBA00022989"/>
    </source>
</evidence>
<evidence type="ECO:0000256" key="3">
    <source>
        <dbReference type="ARBA" id="ARBA00005119"/>
    </source>
</evidence>
<feature type="transmembrane region" description="Helical" evidence="19">
    <location>
        <begin position="98"/>
        <end position="118"/>
    </location>
</feature>
<evidence type="ECO:0000256" key="2">
    <source>
        <dbReference type="ARBA" id="ARBA00004651"/>
    </source>
</evidence>
<dbReference type="Pfam" id="PF01148">
    <property type="entry name" value="CTP_transf_1"/>
    <property type="match status" value="1"/>
</dbReference>
<evidence type="ECO:0000256" key="15">
    <source>
        <dbReference type="ARBA" id="ARBA00023136"/>
    </source>
</evidence>
<dbReference type="PROSITE" id="PS01315">
    <property type="entry name" value="CDS"/>
    <property type="match status" value="1"/>
</dbReference>
<feature type="transmembrane region" description="Helical" evidence="19">
    <location>
        <begin position="191"/>
        <end position="210"/>
    </location>
</feature>
<evidence type="ECO:0000256" key="10">
    <source>
        <dbReference type="ARBA" id="ARBA00022679"/>
    </source>
</evidence>
<feature type="transmembrane region" description="Helical" evidence="19">
    <location>
        <begin position="124"/>
        <end position="145"/>
    </location>
</feature>
<dbReference type="RefSeq" id="WP_350344988.1">
    <property type="nucleotide sequence ID" value="NZ_CP158367.1"/>
</dbReference>
<evidence type="ECO:0000256" key="18">
    <source>
        <dbReference type="RuleBase" id="RU003938"/>
    </source>
</evidence>
<gene>
    <name evidence="20" type="ORF">PRVXT_001436</name>
</gene>
<keyword evidence="17" id="KW-1208">Phospholipid metabolism</keyword>
<feature type="transmembrane region" description="Helical" evidence="19">
    <location>
        <begin position="166"/>
        <end position="185"/>
    </location>
</feature>
<dbReference type="GO" id="GO:0016024">
    <property type="term" value="P:CDP-diacylglycerol biosynthetic process"/>
    <property type="evidence" value="ECO:0007669"/>
    <property type="project" value="TreeGrafter"/>
</dbReference>
<feature type="transmembrane region" description="Helical" evidence="19">
    <location>
        <begin position="56"/>
        <end position="86"/>
    </location>
</feature>
<comment type="catalytic activity">
    <reaction evidence="1 18">
        <text>a 1,2-diacyl-sn-glycero-3-phosphate + CTP + H(+) = a CDP-1,2-diacyl-sn-glycerol + diphosphate</text>
        <dbReference type="Rhea" id="RHEA:16229"/>
        <dbReference type="ChEBI" id="CHEBI:15378"/>
        <dbReference type="ChEBI" id="CHEBI:33019"/>
        <dbReference type="ChEBI" id="CHEBI:37563"/>
        <dbReference type="ChEBI" id="CHEBI:58332"/>
        <dbReference type="ChEBI" id="CHEBI:58608"/>
        <dbReference type="EC" id="2.7.7.41"/>
    </reaction>
</comment>
<dbReference type="PANTHER" id="PTHR46382:SF1">
    <property type="entry name" value="PHOSPHATIDATE CYTIDYLYLTRANSFERASE"/>
    <property type="match status" value="1"/>
</dbReference>
<accession>A0AAU7VQP4</accession>
<dbReference type="AlphaFoldDB" id="A0AAU7VQP4"/>
<dbReference type="GO" id="GO:0004605">
    <property type="term" value="F:phosphatidate cytidylyltransferase activity"/>
    <property type="evidence" value="ECO:0007669"/>
    <property type="project" value="UniProtKB-EC"/>
</dbReference>
<dbReference type="EMBL" id="CP158367">
    <property type="protein sequence ID" value="XBX76254.1"/>
    <property type="molecule type" value="Genomic_DNA"/>
</dbReference>
<keyword evidence="16" id="KW-0594">Phospholipid biosynthesis</keyword>
<keyword evidence="12 18" id="KW-0548">Nucleotidyltransferase</keyword>
<dbReference type="EC" id="2.7.7.41" evidence="6 18"/>
<comment type="pathway">
    <text evidence="4">Lipid metabolism.</text>
</comment>
<evidence type="ECO:0000256" key="16">
    <source>
        <dbReference type="ARBA" id="ARBA00023209"/>
    </source>
</evidence>
<proteinExistence type="inferred from homology"/>
<keyword evidence="11 18" id="KW-0812">Transmembrane</keyword>
<keyword evidence="9" id="KW-0444">Lipid biosynthesis</keyword>
<evidence type="ECO:0000313" key="20">
    <source>
        <dbReference type="EMBL" id="XBX76254.1"/>
    </source>
</evidence>
<evidence type="ECO:0000256" key="19">
    <source>
        <dbReference type="SAM" id="Phobius"/>
    </source>
</evidence>
<sequence length="255" mass="28564">MFKRIGTAILGIPLILIIIWLGGLPLSASLLLLGMIATSEYTKMLNLPKFKVGIPIAFFGFCLFFSSIPFHIIFFVYFFIIAVYLLIVNFHSEEINTLAYSLIPIPYIFLPFWLLGAIRQQENGFIFLLIILVIPWITDTGAYFVGLSVGKNKLLPSVSPKKTIEGALGGLFLCILFLVSANYYLDILAFHEAFLFAFVGSILAQIGDLFESALKRKCNIKDSGDILPGHGGILDRFDSLLFIAPFGYIFFKYFI</sequence>
<evidence type="ECO:0000256" key="1">
    <source>
        <dbReference type="ARBA" id="ARBA00001698"/>
    </source>
</evidence>
<reference evidence="20" key="2">
    <citation type="submission" date="2024-06" db="EMBL/GenBank/DDBJ databases">
        <authorList>
            <person name="Petrova K.O."/>
            <person name="Toshchakov S.V."/>
            <person name="Boltjanskaja Y.V."/>
            <person name="Kevbrin V."/>
        </authorList>
    </citation>
    <scope>NUCLEOTIDE SEQUENCE</scope>
    <source>
        <strain evidence="20">Z-910T</strain>
    </source>
</reference>
<name>A0AAU7VQP4_9FIRM</name>
<dbReference type="PANTHER" id="PTHR46382">
    <property type="entry name" value="PHOSPHATIDATE CYTIDYLYLTRANSFERASE"/>
    <property type="match status" value="1"/>
</dbReference>
<keyword evidence="8" id="KW-1003">Cell membrane</keyword>
<comment type="pathway">
    <text evidence="3 18">Phospholipid metabolism; CDP-diacylglycerol biosynthesis; CDP-diacylglycerol from sn-glycerol 3-phosphate: step 3/3.</text>
</comment>
<evidence type="ECO:0000256" key="17">
    <source>
        <dbReference type="ARBA" id="ARBA00023264"/>
    </source>
</evidence>
<keyword evidence="13 19" id="KW-1133">Transmembrane helix</keyword>
<organism evidence="20">
    <name type="scientific">Proteinivorax tanatarense</name>
    <dbReference type="NCBI Taxonomy" id="1260629"/>
    <lineage>
        <taxon>Bacteria</taxon>
        <taxon>Bacillati</taxon>
        <taxon>Bacillota</taxon>
        <taxon>Clostridia</taxon>
        <taxon>Eubacteriales</taxon>
        <taxon>Proteinivoracaceae</taxon>
        <taxon>Proteinivorax</taxon>
    </lineage>
</organism>
<keyword evidence="14" id="KW-0443">Lipid metabolism</keyword>
<keyword evidence="10 18" id="KW-0808">Transferase</keyword>